<dbReference type="CDD" id="cd06223">
    <property type="entry name" value="PRTases_typeI"/>
    <property type="match status" value="1"/>
</dbReference>
<sequence length="197" mass="21190">MIEPISPQRVQELLKKCGAYLEGHFELRSGKHSGQYVEKFRLLERPEIAGELCSAMADAFRDRNVERVAGPALGGVVIAYEVARSLNVPCAFAERVGDKLEFRRGFAFQPGERVLVVEDIVTTGGSARQVVEAVREAGADPIGAAVLVNRSGKPLELGTEAIALLEMNIATYDPADCPLCRDNVALIAPGSKGIKGK</sequence>
<dbReference type="EMBL" id="NJBN01000001">
    <property type="protein sequence ID" value="TKJ42469.1"/>
    <property type="molecule type" value="Genomic_DNA"/>
</dbReference>
<dbReference type="AlphaFoldDB" id="A0A532V5K4"/>
<dbReference type="GO" id="GO:0019856">
    <property type="term" value="P:pyrimidine nucleobase biosynthetic process"/>
    <property type="evidence" value="ECO:0007669"/>
    <property type="project" value="InterPro"/>
</dbReference>
<comment type="caution">
    <text evidence="9">The sequence shown here is derived from an EMBL/GenBank/DDBJ whole genome shotgun (WGS) entry which is preliminary data.</text>
</comment>
<dbReference type="InterPro" id="IPR029057">
    <property type="entry name" value="PRTase-like"/>
</dbReference>
<feature type="binding site" evidence="7">
    <location>
        <position position="150"/>
    </location>
    <ligand>
        <name>orotate</name>
        <dbReference type="ChEBI" id="CHEBI:30839"/>
    </ligand>
</feature>
<dbReference type="Pfam" id="PF00156">
    <property type="entry name" value="Pribosyltran"/>
    <property type="match status" value="1"/>
</dbReference>
<feature type="binding site" evidence="7">
    <location>
        <position position="122"/>
    </location>
    <ligand>
        <name>orotate</name>
        <dbReference type="ChEBI" id="CHEBI:30839"/>
    </ligand>
</feature>
<evidence type="ECO:0000256" key="7">
    <source>
        <dbReference type="HAMAP-Rule" id="MF_01208"/>
    </source>
</evidence>
<dbReference type="Proteomes" id="UP000319619">
    <property type="component" value="Unassembled WGS sequence"/>
</dbReference>
<gene>
    <name evidence="7" type="primary">pyrE</name>
    <name evidence="9" type="ORF">CEE37_01945</name>
</gene>
<comment type="caution">
    <text evidence="7">Lacks conserved residue(s) required for the propagation of feature annotation.</text>
</comment>
<evidence type="ECO:0000259" key="8">
    <source>
        <dbReference type="Pfam" id="PF00156"/>
    </source>
</evidence>
<comment type="pathway">
    <text evidence="1 7">Pyrimidine metabolism; UMP biosynthesis via de novo pathway; UMP from orotate: step 1/2.</text>
</comment>
<feature type="binding site" evidence="7">
    <location>
        <position position="95"/>
    </location>
    <ligand>
        <name>5-phospho-alpha-D-ribose 1-diphosphate</name>
        <dbReference type="ChEBI" id="CHEBI:58017"/>
        <note>ligand shared between dimeric partners</note>
    </ligand>
</feature>
<evidence type="ECO:0000313" key="10">
    <source>
        <dbReference type="Proteomes" id="UP000319619"/>
    </source>
</evidence>
<protein>
    <recommendedName>
        <fullName evidence="2 7">Orotate phosphoribosyltransferase</fullName>
        <shortName evidence="7">OPRT</shortName>
        <shortName evidence="7">OPRTase</shortName>
        <ecNumber evidence="2 7">2.4.2.10</ecNumber>
    </recommendedName>
</protein>
<dbReference type="SUPFAM" id="SSF53271">
    <property type="entry name" value="PRTase-like"/>
    <property type="match status" value="1"/>
</dbReference>
<feature type="binding site" description="in other chain" evidence="7">
    <location>
        <begin position="118"/>
        <end position="126"/>
    </location>
    <ligand>
        <name>5-phospho-alpha-D-ribose 1-diphosphate</name>
        <dbReference type="ChEBI" id="CHEBI:58017"/>
        <note>ligand shared between dimeric partners</note>
    </ligand>
</feature>
<dbReference type="NCBIfam" id="TIGR01367">
    <property type="entry name" value="pyrE_Therm"/>
    <property type="match status" value="1"/>
</dbReference>
<dbReference type="GO" id="GO:0000287">
    <property type="term" value="F:magnesium ion binding"/>
    <property type="evidence" value="ECO:0007669"/>
    <property type="project" value="UniProtKB-UniRule"/>
</dbReference>
<dbReference type="Gene3D" id="3.40.50.2020">
    <property type="match status" value="1"/>
</dbReference>
<accession>A0A532V5K4</accession>
<dbReference type="EC" id="2.4.2.10" evidence="2 7"/>
<organism evidence="9 10">
    <name type="scientific">candidate division LCP-89 bacterium B3_LCP</name>
    <dbReference type="NCBI Taxonomy" id="2012998"/>
    <lineage>
        <taxon>Bacteria</taxon>
        <taxon>Pseudomonadati</taxon>
        <taxon>Bacteria division LCP-89</taxon>
    </lineage>
</organism>
<feature type="domain" description="Phosphoribosyltransferase" evidence="8">
    <location>
        <begin position="44"/>
        <end position="156"/>
    </location>
</feature>
<dbReference type="InterPro" id="IPR006273">
    <property type="entry name" value="Orotate_PRibTrfase_bac"/>
</dbReference>
<dbReference type="PANTHER" id="PTHR19278">
    <property type="entry name" value="OROTATE PHOSPHORIBOSYLTRANSFERASE"/>
    <property type="match status" value="1"/>
</dbReference>
<dbReference type="PANTHER" id="PTHR19278:SF9">
    <property type="entry name" value="URIDINE 5'-MONOPHOSPHATE SYNTHASE"/>
    <property type="match status" value="1"/>
</dbReference>
<evidence type="ECO:0000256" key="1">
    <source>
        <dbReference type="ARBA" id="ARBA00004889"/>
    </source>
</evidence>
<comment type="cofactor">
    <cofactor evidence="7">
        <name>Mg(2+)</name>
        <dbReference type="ChEBI" id="CHEBI:18420"/>
    </cofactor>
</comment>
<evidence type="ECO:0000256" key="6">
    <source>
        <dbReference type="ARBA" id="ARBA00022975"/>
    </source>
</evidence>
<comment type="similarity">
    <text evidence="7">Belongs to the purine/pyrimidine phosphoribosyltransferase family. PyrE subfamily.</text>
</comment>
<dbReference type="HAMAP" id="MF_01208">
    <property type="entry name" value="PyrE"/>
    <property type="match status" value="1"/>
</dbReference>
<evidence type="ECO:0000256" key="3">
    <source>
        <dbReference type="ARBA" id="ARBA00022676"/>
    </source>
</evidence>
<proteinExistence type="inferred from homology"/>
<evidence type="ECO:0000313" key="9">
    <source>
        <dbReference type="EMBL" id="TKJ42469.1"/>
    </source>
</evidence>
<dbReference type="InterPro" id="IPR000836">
    <property type="entry name" value="PRTase_dom"/>
</dbReference>
<name>A0A532V5K4_UNCL8</name>
<evidence type="ECO:0000256" key="5">
    <source>
        <dbReference type="ARBA" id="ARBA00022842"/>
    </source>
</evidence>
<keyword evidence="5 7" id="KW-0460">Magnesium</keyword>
<comment type="function">
    <text evidence="7">Catalyzes the transfer of a ribosyl phosphate group from 5-phosphoribose 1-diphosphate to orotate, leading to the formation of orotidine monophosphate (OMP).</text>
</comment>
<keyword evidence="4 7" id="KW-0808">Transferase</keyword>
<dbReference type="GO" id="GO:0044205">
    <property type="term" value="P:'de novo' UMP biosynthetic process"/>
    <property type="evidence" value="ECO:0007669"/>
    <property type="project" value="UniProtKB-UniRule"/>
</dbReference>
<feature type="binding site" description="in other chain" evidence="7">
    <location>
        <position position="28"/>
    </location>
    <ligand>
        <name>5-phospho-alpha-D-ribose 1-diphosphate</name>
        <dbReference type="ChEBI" id="CHEBI:58017"/>
        <note>ligand shared between dimeric partners</note>
    </ligand>
</feature>
<evidence type="ECO:0000256" key="2">
    <source>
        <dbReference type="ARBA" id="ARBA00011971"/>
    </source>
</evidence>
<comment type="subunit">
    <text evidence="7">Homodimer.</text>
</comment>
<keyword evidence="3 7" id="KW-0328">Glycosyltransferase</keyword>
<reference evidence="9 10" key="1">
    <citation type="submission" date="2017-06" db="EMBL/GenBank/DDBJ databases">
        <title>Novel microbial phyla capable of carbon fixation and sulfur reduction in deep-sea sediments.</title>
        <authorList>
            <person name="Huang J."/>
            <person name="Baker B."/>
            <person name="Wang Y."/>
        </authorList>
    </citation>
    <scope>NUCLEOTIDE SEQUENCE [LARGE SCALE GENOMIC DNA]</scope>
    <source>
        <strain evidence="9">B3_LCP</strain>
    </source>
</reference>
<dbReference type="GO" id="GO:0004588">
    <property type="term" value="F:orotate phosphoribosyltransferase activity"/>
    <property type="evidence" value="ECO:0007669"/>
    <property type="project" value="UniProtKB-UniRule"/>
</dbReference>
<dbReference type="UniPathway" id="UPA00070">
    <property type="reaction ID" value="UER00119"/>
</dbReference>
<comment type="catalytic activity">
    <reaction evidence="7">
        <text>orotidine 5'-phosphate + diphosphate = orotate + 5-phospho-alpha-D-ribose 1-diphosphate</text>
        <dbReference type="Rhea" id="RHEA:10380"/>
        <dbReference type="ChEBI" id="CHEBI:30839"/>
        <dbReference type="ChEBI" id="CHEBI:33019"/>
        <dbReference type="ChEBI" id="CHEBI:57538"/>
        <dbReference type="ChEBI" id="CHEBI:58017"/>
        <dbReference type="EC" id="2.4.2.10"/>
    </reaction>
</comment>
<evidence type="ECO:0000256" key="4">
    <source>
        <dbReference type="ARBA" id="ARBA00022679"/>
    </source>
</evidence>
<keyword evidence="6 7" id="KW-0665">Pyrimidine biosynthesis</keyword>
<dbReference type="InterPro" id="IPR023031">
    <property type="entry name" value="OPRT"/>
</dbReference>